<reference evidence="2 3" key="1">
    <citation type="submission" date="2019-08" db="EMBL/GenBank/DDBJ databases">
        <title>Genone of Arthrobacter echini P9.</title>
        <authorList>
            <person name="Bowman J.P."/>
        </authorList>
    </citation>
    <scope>NUCLEOTIDE SEQUENCE [LARGE SCALE GENOMIC DNA]</scope>
    <source>
        <strain evidence="2 3">P9</strain>
    </source>
</reference>
<evidence type="ECO:0000313" key="3">
    <source>
        <dbReference type="Proteomes" id="UP000323410"/>
    </source>
</evidence>
<feature type="transmembrane region" description="Helical" evidence="1">
    <location>
        <begin position="21"/>
        <end position="38"/>
    </location>
</feature>
<dbReference type="Pfam" id="PF03729">
    <property type="entry name" value="DUF308"/>
    <property type="match status" value="1"/>
</dbReference>
<protein>
    <recommendedName>
        <fullName evidence="4">DUF308 domain-containing protein</fullName>
    </recommendedName>
</protein>
<feature type="transmembrane region" description="Helical" evidence="1">
    <location>
        <begin position="44"/>
        <end position="64"/>
    </location>
</feature>
<keyword evidence="1" id="KW-0812">Transmembrane</keyword>
<dbReference type="InterPro" id="IPR005325">
    <property type="entry name" value="DUF308_memb"/>
</dbReference>
<gene>
    <name evidence="2" type="ORF">FQ377_03300</name>
</gene>
<keyword evidence="1" id="KW-1133">Transmembrane helix</keyword>
<feature type="transmembrane region" description="Helical" evidence="1">
    <location>
        <begin position="132"/>
        <end position="149"/>
    </location>
</feature>
<feature type="transmembrane region" description="Helical" evidence="1">
    <location>
        <begin position="76"/>
        <end position="96"/>
    </location>
</feature>
<dbReference type="Proteomes" id="UP000323410">
    <property type="component" value="Unassembled WGS sequence"/>
</dbReference>
<sequence>MVTAARAPGADPAGFLVWRPFMARAVVSAIFGLVTIFWREPTTSVLAIAGGSYLLLWGAGYLWTHRTLGRNTRITPLVIVGGGLLLGAGLACLVVVDARTFAFAGSAALAVAGVVELVRGLAERSRPAARDLVLVGVIGLVTGAILPFVEQLGPQALLGVSGGGALLTAVVLGIAALSYRHDSALSASSLQGTQDGPDPVN</sequence>
<evidence type="ECO:0008006" key="4">
    <source>
        <dbReference type="Google" id="ProtNLM"/>
    </source>
</evidence>
<accession>A0A5D0XVE9</accession>
<keyword evidence="3" id="KW-1185">Reference proteome</keyword>
<organism evidence="2 3">
    <name type="scientific">Arthrobacter echini</name>
    <dbReference type="NCBI Taxonomy" id="1529066"/>
    <lineage>
        <taxon>Bacteria</taxon>
        <taxon>Bacillati</taxon>
        <taxon>Actinomycetota</taxon>
        <taxon>Actinomycetes</taxon>
        <taxon>Micrococcales</taxon>
        <taxon>Micrococcaceae</taxon>
        <taxon>Arthrobacter</taxon>
    </lineage>
</organism>
<feature type="transmembrane region" description="Helical" evidence="1">
    <location>
        <begin position="102"/>
        <end position="120"/>
    </location>
</feature>
<comment type="caution">
    <text evidence="2">The sequence shown here is derived from an EMBL/GenBank/DDBJ whole genome shotgun (WGS) entry which is preliminary data.</text>
</comment>
<dbReference type="EMBL" id="VSLD01000001">
    <property type="protein sequence ID" value="TYD00480.1"/>
    <property type="molecule type" value="Genomic_DNA"/>
</dbReference>
<dbReference type="AlphaFoldDB" id="A0A5D0XVE9"/>
<feature type="transmembrane region" description="Helical" evidence="1">
    <location>
        <begin position="155"/>
        <end position="179"/>
    </location>
</feature>
<name>A0A5D0XVE9_9MICC</name>
<evidence type="ECO:0000256" key="1">
    <source>
        <dbReference type="SAM" id="Phobius"/>
    </source>
</evidence>
<dbReference type="RefSeq" id="WP_148599782.1">
    <property type="nucleotide sequence ID" value="NZ_VSLD01000001.1"/>
</dbReference>
<proteinExistence type="predicted"/>
<evidence type="ECO:0000313" key="2">
    <source>
        <dbReference type="EMBL" id="TYD00480.1"/>
    </source>
</evidence>
<dbReference type="OrthoDB" id="4954718at2"/>
<keyword evidence="1" id="KW-0472">Membrane</keyword>